<dbReference type="EMBL" id="CM037156">
    <property type="protein sequence ID" value="KAH7837232.1"/>
    <property type="molecule type" value="Genomic_DNA"/>
</dbReference>
<organism evidence="1 2">
    <name type="scientific">Vaccinium darrowii</name>
    <dbReference type="NCBI Taxonomy" id="229202"/>
    <lineage>
        <taxon>Eukaryota</taxon>
        <taxon>Viridiplantae</taxon>
        <taxon>Streptophyta</taxon>
        <taxon>Embryophyta</taxon>
        <taxon>Tracheophyta</taxon>
        <taxon>Spermatophyta</taxon>
        <taxon>Magnoliopsida</taxon>
        <taxon>eudicotyledons</taxon>
        <taxon>Gunneridae</taxon>
        <taxon>Pentapetalae</taxon>
        <taxon>asterids</taxon>
        <taxon>Ericales</taxon>
        <taxon>Ericaceae</taxon>
        <taxon>Vaccinioideae</taxon>
        <taxon>Vaccinieae</taxon>
        <taxon>Vaccinium</taxon>
    </lineage>
</organism>
<protein>
    <submittedName>
        <fullName evidence="1">Uncharacterized protein</fullName>
    </submittedName>
</protein>
<proteinExistence type="predicted"/>
<gene>
    <name evidence="1" type="ORF">Vadar_011409</name>
</gene>
<evidence type="ECO:0000313" key="1">
    <source>
        <dbReference type="EMBL" id="KAH7837232.1"/>
    </source>
</evidence>
<evidence type="ECO:0000313" key="2">
    <source>
        <dbReference type="Proteomes" id="UP000828048"/>
    </source>
</evidence>
<accession>A0ACB7X922</accession>
<reference evidence="1 2" key="1">
    <citation type="journal article" date="2021" name="Hortic Res">
        <title>High-quality reference genome and annotation aids understanding of berry development for evergreen blueberry (Vaccinium darrowii).</title>
        <authorList>
            <person name="Yu J."/>
            <person name="Hulse-Kemp A.M."/>
            <person name="Babiker E."/>
            <person name="Staton M."/>
        </authorList>
    </citation>
    <scope>NUCLEOTIDE SEQUENCE [LARGE SCALE GENOMIC DNA]</scope>
    <source>
        <strain evidence="2">cv. NJ 8807/NJ 8810</strain>
        <tissue evidence="1">Young leaf</tissue>
    </source>
</reference>
<comment type="caution">
    <text evidence="1">The sequence shown here is derived from an EMBL/GenBank/DDBJ whole genome shotgun (WGS) entry which is preliminary data.</text>
</comment>
<dbReference type="Proteomes" id="UP000828048">
    <property type="component" value="Chromosome 6"/>
</dbReference>
<keyword evidence="2" id="KW-1185">Reference proteome</keyword>
<sequence length="142" mass="15695">MSARSSGRVSFKPDTNEKTRTSHKQSAKRSVSGETNGGFPTTSCRFRIPRRSELSPLRLLRRIGDTVAAALRFVSIRRRRRSFPNNACSSGRSNPSIAPLDAYRAEAINDCIEFINKSCSLQRSNSVTTNPCQISVSHHAIA</sequence>
<name>A0ACB7X922_9ERIC</name>